<feature type="non-terminal residue" evidence="2">
    <location>
        <position position="49"/>
    </location>
</feature>
<evidence type="ECO:0000313" key="2">
    <source>
        <dbReference type="EMBL" id="CAF4111111.1"/>
    </source>
</evidence>
<evidence type="ECO:0000313" key="1">
    <source>
        <dbReference type="EMBL" id="CAF1304378.1"/>
    </source>
</evidence>
<accession>A0A8S2QSS9</accession>
<protein>
    <submittedName>
        <fullName evidence="2">Uncharacterized protein</fullName>
    </submittedName>
</protein>
<dbReference type="EMBL" id="CAJNOK010019705">
    <property type="protein sequence ID" value="CAF1304378.1"/>
    <property type="molecule type" value="Genomic_DNA"/>
</dbReference>
<reference evidence="2" key="1">
    <citation type="submission" date="2021-02" db="EMBL/GenBank/DDBJ databases">
        <authorList>
            <person name="Nowell W R."/>
        </authorList>
    </citation>
    <scope>NUCLEOTIDE SEQUENCE</scope>
</reference>
<dbReference type="EMBL" id="CAJOBA010041284">
    <property type="protein sequence ID" value="CAF4111111.1"/>
    <property type="molecule type" value="Genomic_DNA"/>
</dbReference>
<dbReference type="InterPro" id="IPR011989">
    <property type="entry name" value="ARM-like"/>
</dbReference>
<name>A0A8S2QSS9_9BILA</name>
<proteinExistence type="predicted"/>
<dbReference type="Proteomes" id="UP000682733">
    <property type="component" value="Unassembled WGS sequence"/>
</dbReference>
<comment type="caution">
    <text evidence="2">The sequence shown here is derived from an EMBL/GenBank/DDBJ whole genome shotgun (WGS) entry which is preliminary data.</text>
</comment>
<dbReference type="AlphaFoldDB" id="A0A8S2QSS9"/>
<organism evidence="2 3">
    <name type="scientific">Didymodactylos carnosus</name>
    <dbReference type="NCBI Taxonomy" id="1234261"/>
    <lineage>
        <taxon>Eukaryota</taxon>
        <taxon>Metazoa</taxon>
        <taxon>Spiralia</taxon>
        <taxon>Gnathifera</taxon>
        <taxon>Rotifera</taxon>
        <taxon>Eurotatoria</taxon>
        <taxon>Bdelloidea</taxon>
        <taxon>Philodinida</taxon>
        <taxon>Philodinidae</taxon>
        <taxon>Didymodactylos</taxon>
    </lineage>
</organism>
<gene>
    <name evidence="1" type="ORF">OVA965_LOCUS28687</name>
    <name evidence="2" type="ORF">TMI583_LOCUS29443</name>
</gene>
<sequence length="49" mass="5777">MTENIQETIVELLNQASLYGKDSQRVQHLRHVQELILRKDPSLLDNFLE</sequence>
<dbReference type="Gene3D" id="1.25.10.10">
    <property type="entry name" value="Leucine-rich Repeat Variant"/>
    <property type="match status" value="1"/>
</dbReference>
<evidence type="ECO:0000313" key="3">
    <source>
        <dbReference type="Proteomes" id="UP000682733"/>
    </source>
</evidence>
<dbReference type="Proteomes" id="UP000677228">
    <property type="component" value="Unassembled WGS sequence"/>
</dbReference>